<evidence type="ECO:0000313" key="3">
    <source>
        <dbReference type="EMBL" id="RBP14305.1"/>
    </source>
</evidence>
<evidence type="ECO:0000256" key="1">
    <source>
        <dbReference type="ARBA" id="ARBA00010552"/>
    </source>
</evidence>
<gene>
    <name evidence="3" type="ORF">DFR50_10958</name>
</gene>
<protein>
    <submittedName>
        <fullName evidence="3">Enamine deaminase RidA (YjgF/YER057c/UK114 family)</fullName>
    </submittedName>
</protein>
<dbReference type="CDD" id="cd00448">
    <property type="entry name" value="YjgF_YER057c_UK114_family"/>
    <property type="match status" value="1"/>
</dbReference>
<keyword evidence="4" id="KW-1185">Reference proteome</keyword>
<dbReference type="Gene3D" id="3.30.1330.40">
    <property type="entry name" value="RutC-like"/>
    <property type="match status" value="1"/>
</dbReference>
<dbReference type="Proteomes" id="UP000253529">
    <property type="component" value="Unassembled WGS sequence"/>
</dbReference>
<reference evidence="3 4" key="1">
    <citation type="submission" date="2018-06" db="EMBL/GenBank/DDBJ databases">
        <title>Genomic Encyclopedia of Type Strains, Phase IV (KMG-IV): sequencing the most valuable type-strain genomes for metagenomic binning, comparative biology and taxonomic classification.</title>
        <authorList>
            <person name="Goeker M."/>
        </authorList>
    </citation>
    <scope>NUCLEOTIDE SEQUENCE [LARGE SCALE GENOMIC DNA]</scope>
    <source>
        <strain evidence="3 4">DSM 24875</strain>
    </source>
</reference>
<proteinExistence type="inferred from homology"/>
<dbReference type="InterPro" id="IPR035959">
    <property type="entry name" value="RutC-like_sf"/>
</dbReference>
<evidence type="ECO:0000256" key="2">
    <source>
        <dbReference type="SAM" id="SignalP"/>
    </source>
</evidence>
<dbReference type="GO" id="GO:0019239">
    <property type="term" value="F:deaminase activity"/>
    <property type="evidence" value="ECO:0007669"/>
    <property type="project" value="TreeGrafter"/>
</dbReference>
<dbReference type="RefSeq" id="WP_113888991.1">
    <property type="nucleotide sequence ID" value="NZ_QNRK01000009.1"/>
</dbReference>
<keyword evidence="2" id="KW-0732">Signal</keyword>
<dbReference type="EMBL" id="QNRK01000009">
    <property type="protein sequence ID" value="RBP14305.1"/>
    <property type="molecule type" value="Genomic_DNA"/>
</dbReference>
<dbReference type="SUPFAM" id="SSF55298">
    <property type="entry name" value="YjgF-like"/>
    <property type="match status" value="1"/>
</dbReference>
<sequence>MPTFRVCLSACYLVAISTLISISTVSQAQQDKQEPPATDVFQKHTTFGIWSKDIFADAVTVTGPAKTIYLAGMGPEDAVSGTIRYQGDFLEQCRYAYGKIKKLLATQGATMADIVKVTAYVTDMRYGPDYSKCFADAMSGVVLPAHTLVNVSQLAWPGMLIEVDATAVVAAK</sequence>
<dbReference type="GO" id="GO:0005829">
    <property type="term" value="C:cytosol"/>
    <property type="evidence" value="ECO:0007669"/>
    <property type="project" value="TreeGrafter"/>
</dbReference>
<dbReference type="PANTHER" id="PTHR11803:SF58">
    <property type="entry name" value="PROTEIN HMF1-RELATED"/>
    <property type="match status" value="1"/>
</dbReference>
<organism evidence="3 4">
    <name type="scientific">Roseiarcus fermentans</name>
    <dbReference type="NCBI Taxonomy" id="1473586"/>
    <lineage>
        <taxon>Bacteria</taxon>
        <taxon>Pseudomonadati</taxon>
        <taxon>Pseudomonadota</taxon>
        <taxon>Alphaproteobacteria</taxon>
        <taxon>Hyphomicrobiales</taxon>
        <taxon>Roseiarcaceae</taxon>
        <taxon>Roseiarcus</taxon>
    </lineage>
</organism>
<dbReference type="InterPro" id="IPR006175">
    <property type="entry name" value="YjgF/YER057c/UK114"/>
</dbReference>
<accession>A0A366FKR0</accession>
<dbReference type="Pfam" id="PF01042">
    <property type="entry name" value="Ribonuc_L-PSP"/>
    <property type="match status" value="1"/>
</dbReference>
<name>A0A366FKR0_9HYPH</name>
<dbReference type="AlphaFoldDB" id="A0A366FKR0"/>
<evidence type="ECO:0000313" key="4">
    <source>
        <dbReference type="Proteomes" id="UP000253529"/>
    </source>
</evidence>
<comment type="similarity">
    <text evidence="1">Belongs to the RutC family.</text>
</comment>
<dbReference type="OrthoDB" id="9815126at2"/>
<feature type="signal peptide" evidence="2">
    <location>
        <begin position="1"/>
        <end position="28"/>
    </location>
</feature>
<dbReference type="PANTHER" id="PTHR11803">
    <property type="entry name" value="2-IMINOBUTANOATE/2-IMINOPROPANOATE DEAMINASE RIDA"/>
    <property type="match status" value="1"/>
</dbReference>
<comment type="caution">
    <text evidence="3">The sequence shown here is derived from an EMBL/GenBank/DDBJ whole genome shotgun (WGS) entry which is preliminary data.</text>
</comment>
<feature type="chain" id="PRO_5016809615" evidence="2">
    <location>
        <begin position="29"/>
        <end position="172"/>
    </location>
</feature>